<dbReference type="Proteomes" id="UP001165063">
    <property type="component" value="Unassembled WGS sequence"/>
</dbReference>
<sequence length="400" mass="44468">MSYVMPGTFIPDNEGNSNSSGNSSSSRTPLLWTNPTATYQSTSPILTDPQLIPLDQICNIVPQKANVMKSRNKLRTQCITNLHSLILLQIVVVYLIDCSLLKLLVKTLLQFLLLSFSQDDVSQVVEMLLNQQQNGNGNGNGNESTGGGGQGGTESVHQTLRKMSKGIAGFFVLINLITVLDHVFAFDGLSTIVPHYLTDDGLFIQIRHLISAESTHNSTADGVGDGDGESKWWIITLISIFFKVASRKTIRWLNDNVNDTISRYENASNFQYSAVFINFIGELKISTKLPLIVLDLVIVLLQYLMYMIALHNPKNASPVDEPQPQQQQQRARSRIGYGSGLFGNSDNQYDGDDQYDDDDDDDGSVYEDGYQGTISVIEINLTPEIRFQLIKDNFLRFIQG</sequence>
<dbReference type="GO" id="GO:0032933">
    <property type="term" value="P:SREBP signaling pathway"/>
    <property type="evidence" value="ECO:0007669"/>
    <property type="project" value="InterPro"/>
</dbReference>
<dbReference type="EMBL" id="BSXU01000059">
    <property type="protein sequence ID" value="GMG19090.1"/>
    <property type="molecule type" value="Genomic_DNA"/>
</dbReference>
<dbReference type="GO" id="GO:0005783">
    <property type="term" value="C:endoplasmic reticulum"/>
    <property type="evidence" value="ECO:0007669"/>
    <property type="project" value="TreeGrafter"/>
</dbReference>
<protein>
    <submittedName>
        <fullName evidence="3">Unnamed protein product</fullName>
    </submittedName>
</protein>
<dbReference type="GO" id="GO:0044695">
    <property type="term" value="C:Dsc E3 ubiquitin ligase complex"/>
    <property type="evidence" value="ECO:0007669"/>
    <property type="project" value="InterPro"/>
</dbReference>
<dbReference type="PANTHER" id="PTHR39405">
    <property type="entry name" value="DSC E3 UBIQUITIN LIGASE COMPLEX SUBUNIT 4"/>
    <property type="match status" value="1"/>
</dbReference>
<organism evidence="3 4">
    <name type="scientific">Ambrosiozyma monospora</name>
    <name type="common">Yeast</name>
    <name type="synonym">Endomycopsis monosporus</name>
    <dbReference type="NCBI Taxonomy" id="43982"/>
    <lineage>
        <taxon>Eukaryota</taxon>
        <taxon>Fungi</taxon>
        <taxon>Dikarya</taxon>
        <taxon>Ascomycota</taxon>
        <taxon>Saccharomycotina</taxon>
        <taxon>Pichiomycetes</taxon>
        <taxon>Pichiales</taxon>
        <taxon>Pichiaceae</taxon>
        <taxon>Ambrosiozyma</taxon>
    </lineage>
</organism>
<proteinExistence type="predicted"/>
<evidence type="ECO:0000256" key="1">
    <source>
        <dbReference type="SAM" id="MobiDB-lite"/>
    </source>
</evidence>
<feature type="region of interest" description="Disordered" evidence="1">
    <location>
        <begin position="337"/>
        <end position="364"/>
    </location>
</feature>
<evidence type="ECO:0000313" key="3">
    <source>
        <dbReference type="EMBL" id="GMG19090.1"/>
    </source>
</evidence>
<feature type="domain" description="DUF1746" evidence="2">
    <location>
        <begin position="257"/>
        <end position="305"/>
    </location>
</feature>
<feature type="domain" description="DUF1746" evidence="2">
    <location>
        <begin position="81"/>
        <end position="185"/>
    </location>
</feature>
<feature type="compositionally biased region" description="Acidic residues" evidence="1">
    <location>
        <begin position="349"/>
        <end position="364"/>
    </location>
</feature>
<dbReference type="Pfam" id="PF08508">
    <property type="entry name" value="DUF1746"/>
    <property type="match status" value="2"/>
</dbReference>
<evidence type="ECO:0000313" key="4">
    <source>
        <dbReference type="Proteomes" id="UP001165063"/>
    </source>
</evidence>
<dbReference type="AlphaFoldDB" id="A0A9W7DBI3"/>
<comment type="caution">
    <text evidence="3">The sequence shown here is derived from an EMBL/GenBank/DDBJ whole genome shotgun (WGS) entry which is preliminary data.</text>
</comment>
<reference evidence="3" key="1">
    <citation type="submission" date="2023-04" db="EMBL/GenBank/DDBJ databases">
        <title>Ambrosiozyma monospora NBRC 1965.</title>
        <authorList>
            <person name="Ichikawa N."/>
            <person name="Sato H."/>
            <person name="Tonouchi N."/>
        </authorList>
    </citation>
    <scope>NUCLEOTIDE SEQUENCE</scope>
    <source>
        <strain evidence="3">NBRC 1965</strain>
    </source>
</reference>
<evidence type="ECO:0000259" key="2">
    <source>
        <dbReference type="Pfam" id="PF08508"/>
    </source>
</evidence>
<dbReference type="InterPro" id="IPR013715">
    <property type="entry name" value="DUF1746"/>
</dbReference>
<accession>A0A9W7DBI3</accession>
<feature type="compositionally biased region" description="Gly residues" evidence="1">
    <location>
        <begin position="136"/>
        <end position="152"/>
    </location>
</feature>
<dbReference type="PANTHER" id="PTHR39405:SF1">
    <property type="entry name" value="DSC E3 UBIQUITIN LIGASE COMPLEX SUBUNIT 4"/>
    <property type="match status" value="1"/>
</dbReference>
<gene>
    <name evidence="3" type="ORF">Amon01_000020100</name>
</gene>
<keyword evidence="4" id="KW-1185">Reference proteome</keyword>
<name>A0A9W7DBI3_AMBMO</name>
<dbReference type="InterPro" id="IPR038967">
    <property type="entry name" value="Dsc4-like"/>
</dbReference>
<feature type="region of interest" description="Disordered" evidence="1">
    <location>
        <begin position="132"/>
        <end position="155"/>
    </location>
</feature>